<keyword evidence="4 10" id="KW-0378">Hydrolase</keyword>
<dbReference type="PANTHER" id="PTHR11564">
    <property type="entry name" value="SIGNAL RECOGNITION PARTICLE 54K PROTEIN SRP54"/>
    <property type="match status" value="1"/>
</dbReference>
<proteinExistence type="inferred from homology"/>
<feature type="binding site" evidence="10">
    <location>
        <begin position="200"/>
        <end position="204"/>
    </location>
    <ligand>
        <name>GTP</name>
        <dbReference type="ChEBI" id="CHEBI:37565"/>
    </ligand>
</feature>
<dbReference type="EMBL" id="AP029170">
    <property type="protein sequence ID" value="BFD46684.1"/>
    <property type="molecule type" value="Genomic_DNA"/>
</dbReference>
<dbReference type="AlphaFoldDB" id="A0AAT9GA47"/>
<dbReference type="PANTHER" id="PTHR11564:SF5">
    <property type="entry name" value="SIGNAL RECOGNITION PARTICLE SUBUNIT SRP54"/>
    <property type="match status" value="1"/>
</dbReference>
<keyword evidence="5 10" id="KW-0694">RNA-binding</keyword>
<name>A0AAT9GA47_9RICK</name>
<evidence type="ECO:0000259" key="11">
    <source>
        <dbReference type="PROSITE" id="PS00300"/>
    </source>
</evidence>
<dbReference type="InterPro" id="IPR000897">
    <property type="entry name" value="SRP54_GTPase_dom"/>
</dbReference>
<protein>
    <recommendedName>
        <fullName evidence="10">Signal recognition particle protein</fullName>
        <ecNumber evidence="10">3.6.5.4</ecNumber>
    </recommendedName>
    <alternativeName>
        <fullName evidence="10">Fifty-four homolog</fullName>
    </alternativeName>
</protein>
<dbReference type="InterPro" id="IPR036891">
    <property type="entry name" value="Signal_recog_part_SRP54_M_sf"/>
</dbReference>
<dbReference type="NCBIfam" id="TIGR00959">
    <property type="entry name" value="ffh"/>
    <property type="match status" value="1"/>
</dbReference>
<dbReference type="SMART" id="SM00962">
    <property type="entry name" value="SRP54"/>
    <property type="match status" value="1"/>
</dbReference>
<keyword evidence="3 10" id="KW-0547">Nucleotide-binding</keyword>
<evidence type="ECO:0000256" key="1">
    <source>
        <dbReference type="ARBA" id="ARBA00004515"/>
    </source>
</evidence>
<keyword evidence="8 10" id="KW-0687">Ribonucleoprotein</keyword>
<dbReference type="EC" id="3.6.5.4" evidence="10"/>
<comment type="catalytic activity">
    <reaction evidence="9 10">
        <text>GTP + H2O = GDP + phosphate + H(+)</text>
        <dbReference type="Rhea" id="RHEA:19669"/>
        <dbReference type="ChEBI" id="CHEBI:15377"/>
        <dbReference type="ChEBI" id="CHEBI:15378"/>
        <dbReference type="ChEBI" id="CHEBI:37565"/>
        <dbReference type="ChEBI" id="CHEBI:43474"/>
        <dbReference type="ChEBI" id="CHEBI:58189"/>
        <dbReference type="EC" id="3.6.5.4"/>
    </reaction>
</comment>
<comment type="subcellular location">
    <subcellularLocation>
        <location evidence="1">Cell inner membrane</location>
        <topology evidence="1">Peripheral membrane protein</topology>
        <orientation evidence="1">Cytoplasmic side</orientation>
    </subcellularLocation>
    <subcellularLocation>
        <location evidence="10">Cytoplasm</location>
    </subcellularLocation>
    <text evidence="10">The SRP-RNC complex is targeted to the cytoplasmic membrane.</text>
</comment>
<dbReference type="InterPro" id="IPR004125">
    <property type="entry name" value="Signal_recog_particle_SRP54_M"/>
</dbReference>
<dbReference type="SUPFAM" id="SSF47446">
    <property type="entry name" value="Signal peptide-binding domain"/>
    <property type="match status" value="1"/>
</dbReference>
<dbReference type="GO" id="GO:0005886">
    <property type="term" value="C:plasma membrane"/>
    <property type="evidence" value="ECO:0007669"/>
    <property type="project" value="UniProtKB-SubCell"/>
</dbReference>
<keyword evidence="7 10" id="KW-0733">Signal recognition particle</keyword>
<comment type="subunit">
    <text evidence="10">Part of the signal recognition particle protein translocation system, which is composed of SRP and FtsY. SRP is a ribonucleoprotein composed of Ffh and a 4.5S RNA molecule.</text>
</comment>
<organism evidence="12">
    <name type="scientific">Candidatus Tisiphia endosymbiont of Sergentomyia squamirostris</name>
    <dbReference type="NCBI Taxonomy" id="3113639"/>
    <lineage>
        <taxon>Bacteria</taxon>
        <taxon>Pseudomonadati</taxon>
        <taxon>Pseudomonadota</taxon>
        <taxon>Alphaproteobacteria</taxon>
        <taxon>Rickettsiales</taxon>
        <taxon>Rickettsiaceae</taxon>
        <taxon>Rickettsieae</taxon>
        <taxon>Candidatus Tisiphia</taxon>
    </lineage>
</organism>
<dbReference type="SUPFAM" id="SSF52540">
    <property type="entry name" value="P-loop containing nucleoside triphosphate hydrolases"/>
    <property type="match status" value="1"/>
</dbReference>
<feature type="binding site" evidence="10">
    <location>
        <begin position="118"/>
        <end position="125"/>
    </location>
    <ligand>
        <name>GTP</name>
        <dbReference type="ChEBI" id="CHEBI:37565"/>
    </ligand>
</feature>
<dbReference type="Gene3D" id="1.10.260.30">
    <property type="entry name" value="Signal recognition particle, SRP54 subunit, M-domain"/>
    <property type="match status" value="1"/>
</dbReference>
<evidence type="ECO:0000256" key="2">
    <source>
        <dbReference type="ARBA" id="ARBA00005450"/>
    </source>
</evidence>
<keyword evidence="10" id="KW-0963">Cytoplasm</keyword>
<feature type="domain" description="SRP54-type proteins GTP-binding" evidence="11">
    <location>
        <begin position="279"/>
        <end position="292"/>
    </location>
</feature>
<evidence type="ECO:0000256" key="7">
    <source>
        <dbReference type="ARBA" id="ARBA00023135"/>
    </source>
</evidence>
<dbReference type="InterPro" id="IPR004780">
    <property type="entry name" value="SRP"/>
</dbReference>
<evidence type="ECO:0000256" key="8">
    <source>
        <dbReference type="ARBA" id="ARBA00023274"/>
    </source>
</evidence>
<dbReference type="SMART" id="SM00382">
    <property type="entry name" value="AAA"/>
    <property type="match status" value="1"/>
</dbReference>
<evidence type="ECO:0000256" key="6">
    <source>
        <dbReference type="ARBA" id="ARBA00023134"/>
    </source>
</evidence>
<comment type="domain">
    <text evidence="10">Composed of three domains: the N-terminal N domain, which is responsible for interactions with the ribosome, the central G domain, which binds GTP, and the C-terminal M domain, which binds the RNA and the signal sequence of the RNC.</text>
</comment>
<keyword evidence="6 10" id="KW-0342">GTP-binding</keyword>
<dbReference type="GO" id="GO:0006614">
    <property type="term" value="P:SRP-dependent cotranslational protein targeting to membrane"/>
    <property type="evidence" value="ECO:0007669"/>
    <property type="project" value="InterPro"/>
</dbReference>
<sequence>MNSSNLLHFMFQTLTQNLTKIFDRIKRSGTLSESQINDTMRDIRIALLEADVALPVVKDFIAEVTLKATGQEVIKSVAPGQMIVKIVHNELINILSSSLDESSLQLKSEPPVNILMVGLQGSGKTTASAKLALRLKNQNKKVLLVSLDIYRPAAQEQLTILGKSIGVDCLTIVPNHTPIDIAKRALHESKLSAYDVVIYDTAGRLQIDDEMMKEASNIKNLIDPKEIILVVDAMTGQDSVLIASNFDQKLGITGVILSRIDGDAKGGAALSIKHVTKKPIKFLSTGEKLTNLELFDSERIASRILDMGDIISFVEKAASIIEHQEAERAAAKLKKGKFDLEDYLMQMRSIKKLGGFSSMMSMLPGINKIIDKVDQSKLSGKLIDHQEAIILSMTKKERKNPDLLNASRRKRIAEGSGTSVQKVNSLLKQFKQISGFMKKASNMNPKSLMRSGIGNLFKL</sequence>
<dbReference type="GO" id="GO:0003924">
    <property type="term" value="F:GTPase activity"/>
    <property type="evidence" value="ECO:0007669"/>
    <property type="project" value="UniProtKB-UniRule"/>
</dbReference>
<dbReference type="HAMAP" id="MF_00306">
    <property type="entry name" value="SRP54"/>
    <property type="match status" value="1"/>
</dbReference>
<accession>A0AAT9GA47</accession>
<comment type="function">
    <text evidence="10">Involved in targeting and insertion of nascent membrane proteins into the cytoplasmic membrane. Binds to the hydrophobic signal sequence of the ribosome-nascent chain (RNC) as it emerges from the ribosomes. The SRP-RNC complex is then targeted to the cytoplasmic membrane where it interacts with the SRP receptor FtsY. Interaction with FtsY leads to the transfer of the RNC complex to the Sec translocase for insertion into the membrane, the hydrolysis of GTP by both Ffh and FtsY, and the dissociation of the SRP-FtsY complex into the individual components.</text>
</comment>
<dbReference type="PROSITE" id="PS00300">
    <property type="entry name" value="SRP54"/>
    <property type="match status" value="1"/>
</dbReference>
<evidence type="ECO:0000256" key="9">
    <source>
        <dbReference type="ARBA" id="ARBA00048027"/>
    </source>
</evidence>
<dbReference type="CDD" id="cd18539">
    <property type="entry name" value="SRP_G"/>
    <property type="match status" value="1"/>
</dbReference>
<dbReference type="Gene3D" id="3.40.50.300">
    <property type="entry name" value="P-loop containing nucleotide triphosphate hydrolases"/>
    <property type="match status" value="1"/>
</dbReference>
<dbReference type="GO" id="GO:0005525">
    <property type="term" value="F:GTP binding"/>
    <property type="evidence" value="ECO:0007669"/>
    <property type="project" value="UniProtKB-UniRule"/>
</dbReference>
<dbReference type="Pfam" id="PF02978">
    <property type="entry name" value="SRP_SPB"/>
    <property type="match status" value="1"/>
</dbReference>
<dbReference type="Pfam" id="PF00448">
    <property type="entry name" value="SRP54"/>
    <property type="match status" value="1"/>
</dbReference>
<dbReference type="InterPro" id="IPR042101">
    <property type="entry name" value="SRP54_N_sf"/>
</dbReference>
<evidence type="ECO:0000256" key="3">
    <source>
        <dbReference type="ARBA" id="ARBA00022741"/>
    </source>
</evidence>
<reference evidence="12" key="1">
    <citation type="submission" date="2024-01" db="EMBL/GenBank/DDBJ databases">
        <title>Sequencing the genomes of a sandfly, Sergentomyia squamirostris, and its two endosymbionts.</title>
        <authorList>
            <person name="Itokawa K."/>
            <person name="Sanjoba C."/>
        </authorList>
    </citation>
    <scope>NUCLEOTIDE SEQUENCE</scope>
    <source>
        <strain evidence="12">RiSSQ</strain>
    </source>
</reference>
<evidence type="ECO:0000256" key="10">
    <source>
        <dbReference type="HAMAP-Rule" id="MF_00306"/>
    </source>
</evidence>
<dbReference type="InterPro" id="IPR013822">
    <property type="entry name" value="Signal_recog_particl_SRP54_hlx"/>
</dbReference>
<feature type="binding site" evidence="10">
    <location>
        <begin position="258"/>
        <end position="261"/>
    </location>
    <ligand>
        <name>GTP</name>
        <dbReference type="ChEBI" id="CHEBI:37565"/>
    </ligand>
</feature>
<dbReference type="GO" id="GO:0008312">
    <property type="term" value="F:7S RNA binding"/>
    <property type="evidence" value="ECO:0007669"/>
    <property type="project" value="InterPro"/>
</dbReference>
<evidence type="ECO:0000256" key="4">
    <source>
        <dbReference type="ARBA" id="ARBA00022801"/>
    </source>
</evidence>
<dbReference type="SMART" id="SM00963">
    <property type="entry name" value="SRP54_N"/>
    <property type="match status" value="1"/>
</dbReference>
<dbReference type="GO" id="GO:0048500">
    <property type="term" value="C:signal recognition particle"/>
    <property type="evidence" value="ECO:0007669"/>
    <property type="project" value="UniProtKB-UniRule"/>
</dbReference>
<evidence type="ECO:0000313" key="12">
    <source>
        <dbReference type="EMBL" id="BFD46684.1"/>
    </source>
</evidence>
<comment type="similarity">
    <text evidence="2 10">Belongs to the GTP-binding SRP family. SRP54 subfamily.</text>
</comment>
<dbReference type="InterPro" id="IPR003593">
    <property type="entry name" value="AAA+_ATPase"/>
</dbReference>
<dbReference type="Gene3D" id="1.20.120.140">
    <property type="entry name" value="Signal recognition particle SRP54, nucleotide-binding domain"/>
    <property type="match status" value="1"/>
</dbReference>
<evidence type="ECO:0000256" key="5">
    <source>
        <dbReference type="ARBA" id="ARBA00022884"/>
    </source>
</evidence>
<gene>
    <name evidence="10 12" type="primary">ffh</name>
    <name evidence="12" type="ORF">DMENIID0002_13300</name>
</gene>
<dbReference type="InterPro" id="IPR027417">
    <property type="entry name" value="P-loop_NTPase"/>
</dbReference>
<dbReference type="Pfam" id="PF02881">
    <property type="entry name" value="SRP54_N"/>
    <property type="match status" value="1"/>
</dbReference>
<dbReference type="InterPro" id="IPR022941">
    <property type="entry name" value="SRP54"/>
</dbReference>